<evidence type="ECO:0008006" key="4">
    <source>
        <dbReference type="Google" id="ProtNLM"/>
    </source>
</evidence>
<dbReference type="AlphaFoldDB" id="A0A4R0RC08"/>
<protein>
    <recommendedName>
        <fullName evidence="4">F-box domain-containing protein</fullName>
    </recommendedName>
</protein>
<evidence type="ECO:0000256" key="1">
    <source>
        <dbReference type="SAM" id="MobiDB-lite"/>
    </source>
</evidence>
<dbReference type="EMBL" id="RWJN01000174">
    <property type="protein sequence ID" value="TCD65560.1"/>
    <property type="molecule type" value="Genomic_DNA"/>
</dbReference>
<sequence>MSPTEAANTTVLTTNYPTQPQLTKLVKLYNSLQDNKLHAKLTESPSGRLQLLAPPPPSTNLRHGKSLRLPPEALDLIMKHLYFARDLSALYCSAIACSSWLRAARPYILKAPRALNEEFMSLIEVTLMRSPEVATWIQALGIGDPRAADPFIRNDAVSAFLLPFCDMPYRPVNLLALDMFGVVEVWDALKVKKISAGFPAVMSLSLARELRHLSLEHCATVFNGRSKIPAMPQLYDPALTALEINDRNTFGEESLGSFLRCLLGSRSKHTLRWVKFRIGEEAVQPVGEFLWEMGPHLEGLEFGFWLDVDTISQLCTKTLQYIDLSHNTALRTLALHDPSFPLIRTLLRDVRATTLTTLTLHWGSKGFLFSPRASLFAEDMPKVEKLRCVYEGEYDGEVDGRMRAVFGVVEEKGAVLVVVPSGEEGVVME</sequence>
<keyword evidence="3" id="KW-1185">Reference proteome</keyword>
<evidence type="ECO:0000313" key="3">
    <source>
        <dbReference type="Proteomes" id="UP000292702"/>
    </source>
</evidence>
<reference evidence="2 3" key="1">
    <citation type="submission" date="2018-11" db="EMBL/GenBank/DDBJ databases">
        <title>Genome assembly of Steccherinum ochraceum LE-BIN_3174, the white-rot fungus of the Steccherinaceae family (The Residual Polyporoid clade, Polyporales, Basidiomycota).</title>
        <authorList>
            <person name="Fedorova T.V."/>
            <person name="Glazunova O.A."/>
            <person name="Landesman E.O."/>
            <person name="Moiseenko K.V."/>
            <person name="Psurtseva N.V."/>
            <person name="Savinova O.S."/>
            <person name="Shakhova N.V."/>
            <person name="Tyazhelova T.V."/>
            <person name="Vasina D.V."/>
        </authorList>
    </citation>
    <scope>NUCLEOTIDE SEQUENCE [LARGE SCALE GENOMIC DNA]</scope>
    <source>
        <strain evidence="2 3">LE-BIN_3174</strain>
    </source>
</reference>
<organism evidence="2 3">
    <name type="scientific">Steccherinum ochraceum</name>
    <dbReference type="NCBI Taxonomy" id="92696"/>
    <lineage>
        <taxon>Eukaryota</taxon>
        <taxon>Fungi</taxon>
        <taxon>Dikarya</taxon>
        <taxon>Basidiomycota</taxon>
        <taxon>Agaricomycotina</taxon>
        <taxon>Agaricomycetes</taxon>
        <taxon>Polyporales</taxon>
        <taxon>Steccherinaceae</taxon>
        <taxon>Steccherinum</taxon>
    </lineage>
</organism>
<comment type="caution">
    <text evidence="2">The sequence shown here is derived from an EMBL/GenBank/DDBJ whole genome shotgun (WGS) entry which is preliminary data.</text>
</comment>
<dbReference type="OrthoDB" id="2756453at2759"/>
<feature type="region of interest" description="Disordered" evidence="1">
    <location>
        <begin position="45"/>
        <end position="65"/>
    </location>
</feature>
<dbReference type="Proteomes" id="UP000292702">
    <property type="component" value="Unassembled WGS sequence"/>
</dbReference>
<evidence type="ECO:0000313" key="2">
    <source>
        <dbReference type="EMBL" id="TCD65560.1"/>
    </source>
</evidence>
<gene>
    <name evidence="2" type="ORF">EIP91_002480</name>
</gene>
<name>A0A4R0RC08_9APHY</name>
<proteinExistence type="predicted"/>
<accession>A0A4R0RC08</accession>
<dbReference type="SUPFAM" id="SSF52047">
    <property type="entry name" value="RNI-like"/>
    <property type="match status" value="1"/>
</dbReference>